<accession>A0A1D8PAF7</accession>
<proteinExistence type="predicted"/>
<gene>
    <name evidence="2" type="ORF">LPB138_13245</name>
</gene>
<sequence>MIFFIAIALIKIILGFFRFSGFKGLQDEYFADGKWQYFLISNLVMSFIYGLLMAGYYKFIKK</sequence>
<name>A0A1D8PAF7_9FLAO</name>
<protein>
    <submittedName>
        <fullName evidence="2">Uncharacterized protein</fullName>
    </submittedName>
</protein>
<keyword evidence="3" id="KW-1185">Reference proteome</keyword>
<organism evidence="2 3">
    <name type="scientific">Urechidicola croceus</name>
    <dbReference type="NCBI Taxonomy" id="1850246"/>
    <lineage>
        <taxon>Bacteria</taxon>
        <taxon>Pseudomonadati</taxon>
        <taxon>Bacteroidota</taxon>
        <taxon>Flavobacteriia</taxon>
        <taxon>Flavobacteriales</taxon>
        <taxon>Flavobacteriaceae</taxon>
        <taxon>Urechidicola</taxon>
    </lineage>
</organism>
<evidence type="ECO:0000256" key="1">
    <source>
        <dbReference type="SAM" id="Phobius"/>
    </source>
</evidence>
<keyword evidence="1" id="KW-1133">Transmembrane helix</keyword>
<reference evidence="2 3" key="1">
    <citation type="submission" date="2016-10" db="EMBL/GenBank/DDBJ databases">
        <title>Lutibacter sp. LPB0138, isolated from marine gastropod.</title>
        <authorList>
            <person name="Kim E."/>
            <person name="Yi H."/>
        </authorList>
    </citation>
    <scope>NUCLEOTIDE SEQUENCE [LARGE SCALE GENOMIC DNA]</scope>
    <source>
        <strain evidence="2 3">LPB0138</strain>
    </source>
</reference>
<dbReference type="EMBL" id="CP017478">
    <property type="protein sequence ID" value="AOW21584.1"/>
    <property type="molecule type" value="Genomic_DNA"/>
</dbReference>
<feature type="transmembrane region" description="Helical" evidence="1">
    <location>
        <begin position="35"/>
        <end position="57"/>
    </location>
</feature>
<dbReference type="STRING" id="1850246.LPB138_13245"/>
<evidence type="ECO:0000313" key="3">
    <source>
        <dbReference type="Proteomes" id="UP000176050"/>
    </source>
</evidence>
<dbReference type="Proteomes" id="UP000176050">
    <property type="component" value="Chromosome"/>
</dbReference>
<dbReference type="KEGG" id="lul:LPB138_13245"/>
<evidence type="ECO:0000313" key="2">
    <source>
        <dbReference type="EMBL" id="AOW21584.1"/>
    </source>
</evidence>
<keyword evidence="1" id="KW-0472">Membrane</keyword>
<dbReference type="AlphaFoldDB" id="A0A1D8PAF7"/>
<keyword evidence="1" id="KW-0812">Transmembrane</keyword>